<name>A0A1N7JJ40_9PROT</name>
<keyword evidence="1" id="KW-0449">Lipoprotein</keyword>
<gene>
    <name evidence="1" type="ORF">SAMN05421779_102324</name>
</gene>
<accession>A0A1N7JJ40</accession>
<evidence type="ECO:0000313" key="1">
    <source>
        <dbReference type="EMBL" id="SIS49349.1"/>
    </source>
</evidence>
<dbReference type="Pfam" id="PF04390">
    <property type="entry name" value="LptE"/>
    <property type="match status" value="1"/>
</dbReference>
<dbReference type="InterPro" id="IPR007485">
    <property type="entry name" value="LPS_assembly_LptE"/>
</dbReference>
<dbReference type="GO" id="GO:0019867">
    <property type="term" value="C:outer membrane"/>
    <property type="evidence" value="ECO:0007669"/>
    <property type="project" value="InterPro"/>
</dbReference>
<evidence type="ECO:0000313" key="2">
    <source>
        <dbReference type="Proteomes" id="UP000185678"/>
    </source>
</evidence>
<sequence>MWWPIKPRQPHRAALSRRTVLVGLTTTVVGLPLAACGFKPMYAGGKSSPVTAQLGQVEVARINDRNGQVLRNALEQRLERSQNAGKKIYLLTVSLQESIDETGLSKDSFATRADMIISVNFALTYGKAQLLAGISEGVVSYNILDQQYATVISEKDARTRAIEQVADDIQRRLSAYFSQHPSPPASPAPQ</sequence>
<dbReference type="OrthoDB" id="8480109at2"/>
<organism evidence="1 2">
    <name type="scientific">Insolitispirillum peregrinum</name>
    <dbReference type="NCBI Taxonomy" id="80876"/>
    <lineage>
        <taxon>Bacteria</taxon>
        <taxon>Pseudomonadati</taxon>
        <taxon>Pseudomonadota</taxon>
        <taxon>Alphaproteobacteria</taxon>
        <taxon>Rhodospirillales</taxon>
        <taxon>Novispirillaceae</taxon>
        <taxon>Insolitispirillum</taxon>
    </lineage>
</organism>
<dbReference type="Gene3D" id="3.30.160.150">
    <property type="entry name" value="Lipoprotein like domain"/>
    <property type="match status" value="1"/>
</dbReference>
<keyword evidence="2" id="KW-1185">Reference proteome</keyword>
<dbReference type="STRING" id="80876.SAMN05421779_102324"/>
<dbReference type="GO" id="GO:0043165">
    <property type="term" value="P:Gram-negative-bacterium-type cell outer membrane assembly"/>
    <property type="evidence" value="ECO:0007669"/>
    <property type="project" value="InterPro"/>
</dbReference>
<dbReference type="Proteomes" id="UP000185678">
    <property type="component" value="Unassembled WGS sequence"/>
</dbReference>
<dbReference type="RefSeq" id="WP_076399203.1">
    <property type="nucleotide sequence ID" value="NZ_FTOA01000002.1"/>
</dbReference>
<dbReference type="EMBL" id="FTOA01000002">
    <property type="protein sequence ID" value="SIS49349.1"/>
    <property type="molecule type" value="Genomic_DNA"/>
</dbReference>
<dbReference type="AlphaFoldDB" id="A0A1N7JJ40"/>
<reference evidence="1 2" key="1">
    <citation type="submission" date="2017-01" db="EMBL/GenBank/DDBJ databases">
        <authorList>
            <person name="Mah S.A."/>
            <person name="Swanson W.J."/>
            <person name="Moy G.W."/>
            <person name="Vacquier V.D."/>
        </authorList>
    </citation>
    <scope>NUCLEOTIDE SEQUENCE [LARGE SCALE GENOMIC DNA]</scope>
    <source>
        <strain evidence="1 2">DSM 11589</strain>
    </source>
</reference>
<proteinExistence type="predicted"/>
<protein>
    <submittedName>
        <fullName evidence="1">LPS-assembly lipoprotein</fullName>
    </submittedName>
</protein>